<sequence length="443" mass="48584">MGDKFWVSDEERAAVEAVVGAEACQFLISPGSESGFSELAISSSRGDSSARHALSRLVAGDSDWNYSILWRGSRTRGNGSALVWGEGHCGGAVAGNPSLSEDEKLRRERVVRLIQKRFGKSFDQRCLVSNLEMFYLVSMCYSFSSGSVYGPVQVYEHGRAVWAVENCAAQYESRWHLAKLAGLKTVAFVPVKAGVVEIGSVASIPEEKKVLRMIEGLFGSSDLVQSKIFGEDLSLSASNSRSMSISFSPKVEEELGLGSEEGGIGVSHFYGSSVNGRAGSLGFEQFKDEEGDDRKPRKRGRKPANGREQALNHVEAERQRREKLNQRFYALRAVVPNISKMDKASLLGDAISYITDLQSKIRILENEKDAPNVDKQSVAEFEFQERQDDAIVRVGYPLDAHPVSGLCDVSITDNGKVVHTFSIRNHGAPAEHVKEKLLDALSK</sequence>
<dbReference type="Pfam" id="PF00010">
    <property type="entry name" value="HLH"/>
    <property type="match status" value="1"/>
</dbReference>
<evidence type="ECO:0000313" key="9">
    <source>
        <dbReference type="Proteomes" id="UP000594263"/>
    </source>
</evidence>
<dbReference type="PROSITE" id="PS50888">
    <property type="entry name" value="BHLH"/>
    <property type="match status" value="1"/>
</dbReference>
<dbReference type="InterPro" id="IPR036638">
    <property type="entry name" value="HLH_DNA-bd_sf"/>
</dbReference>
<keyword evidence="9" id="KW-1185">Reference proteome</keyword>
<keyword evidence="2 5" id="KW-0805">Transcription regulation</keyword>
<keyword evidence="4 5" id="KW-0539">Nucleus</keyword>
<dbReference type="Gramene" id="Kaladp0020s0186.1.v1.1">
    <property type="protein sequence ID" value="Kaladp0020s0186.1.v1.1"/>
    <property type="gene ID" value="Kaladp0020s0186.v1.1"/>
</dbReference>
<dbReference type="SUPFAM" id="SSF47459">
    <property type="entry name" value="HLH, helix-loop-helix DNA-binding domain"/>
    <property type="match status" value="1"/>
</dbReference>
<feature type="compositionally biased region" description="Basic and acidic residues" evidence="6">
    <location>
        <begin position="285"/>
        <end position="295"/>
    </location>
</feature>
<evidence type="ECO:0000256" key="3">
    <source>
        <dbReference type="ARBA" id="ARBA00023163"/>
    </source>
</evidence>
<accession>A0A7N0T3W8</accession>
<evidence type="ECO:0000256" key="6">
    <source>
        <dbReference type="SAM" id="MobiDB-lite"/>
    </source>
</evidence>
<comment type="subcellular location">
    <subcellularLocation>
        <location evidence="1 5">Nucleus</location>
    </subcellularLocation>
</comment>
<dbReference type="CDD" id="cd11449">
    <property type="entry name" value="bHLH_AtAIB_like"/>
    <property type="match status" value="1"/>
</dbReference>
<dbReference type="SMART" id="SM00353">
    <property type="entry name" value="HLH"/>
    <property type="match status" value="1"/>
</dbReference>
<dbReference type="GO" id="GO:0046983">
    <property type="term" value="F:protein dimerization activity"/>
    <property type="evidence" value="ECO:0007669"/>
    <property type="project" value="InterPro"/>
</dbReference>
<dbReference type="EnsemblPlants" id="Kaladp0020s0186.1.v1.1">
    <property type="protein sequence ID" value="Kaladp0020s0186.1.v1.1"/>
    <property type="gene ID" value="Kaladp0020s0186.v1.1"/>
</dbReference>
<evidence type="ECO:0000256" key="2">
    <source>
        <dbReference type="ARBA" id="ARBA00023015"/>
    </source>
</evidence>
<organism evidence="8 9">
    <name type="scientific">Kalanchoe fedtschenkoi</name>
    <name type="common">Lavender scallops</name>
    <name type="synonym">South American air plant</name>
    <dbReference type="NCBI Taxonomy" id="63787"/>
    <lineage>
        <taxon>Eukaryota</taxon>
        <taxon>Viridiplantae</taxon>
        <taxon>Streptophyta</taxon>
        <taxon>Embryophyta</taxon>
        <taxon>Tracheophyta</taxon>
        <taxon>Spermatophyta</taxon>
        <taxon>Magnoliopsida</taxon>
        <taxon>eudicotyledons</taxon>
        <taxon>Gunneridae</taxon>
        <taxon>Pentapetalae</taxon>
        <taxon>Saxifragales</taxon>
        <taxon>Crassulaceae</taxon>
        <taxon>Kalanchoe</taxon>
    </lineage>
</organism>
<reference evidence="8" key="1">
    <citation type="submission" date="2021-01" db="UniProtKB">
        <authorList>
            <consortium name="EnsemblPlants"/>
        </authorList>
    </citation>
    <scope>IDENTIFICATION</scope>
</reference>
<dbReference type="InterPro" id="IPR025610">
    <property type="entry name" value="MYC/MYB_N"/>
</dbReference>
<dbReference type="Gene3D" id="4.10.280.10">
    <property type="entry name" value="Helix-loop-helix DNA-binding domain"/>
    <property type="match status" value="1"/>
</dbReference>
<keyword evidence="3 5" id="KW-0804">Transcription</keyword>
<dbReference type="Proteomes" id="UP000594263">
    <property type="component" value="Unplaced"/>
</dbReference>
<dbReference type="PANTHER" id="PTHR11514:SF53">
    <property type="entry name" value="TRANSCRIPTION FACTOR BHLH3"/>
    <property type="match status" value="1"/>
</dbReference>
<evidence type="ECO:0000256" key="1">
    <source>
        <dbReference type="ARBA" id="ARBA00004123"/>
    </source>
</evidence>
<name>A0A7N0T3W8_KALFE</name>
<dbReference type="InterPro" id="IPR045084">
    <property type="entry name" value="AIB/MYC-like"/>
</dbReference>
<feature type="region of interest" description="Disordered" evidence="6">
    <location>
        <begin position="284"/>
        <end position="317"/>
    </location>
</feature>
<dbReference type="InterPro" id="IPR011598">
    <property type="entry name" value="bHLH_dom"/>
</dbReference>
<evidence type="ECO:0000256" key="4">
    <source>
        <dbReference type="ARBA" id="ARBA00023242"/>
    </source>
</evidence>
<dbReference type="GO" id="GO:0003700">
    <property type="term" value="F:DNA-binding transcription factor activity"/>
    <property type="evidence" value="ECO:0007669"/>
    <property type="project" value="InterPro"/>
</dbReference>
<dbReference type="Pfam" id="PF14215">
    <property type="entry name" value="bHLH-MYC_N"/>
    <property type="match status" value="1"/>
</dbReference>
<dbReference type="GO" id="GO:0005634">
    <property type="term" value="C:nucleus"/>
    <property type="evidence" value="ECO:0007669"/>
    <property type="project" value="UniProtKB-SubCell"/>
</dbReference>
<dbReference type="AlphaFoldDB" id="A0A7N0T3W8"/>
<dbReference type="FunFam" id="4.10.280.10:FF:000078">
    <property type="entry name" value="Transcription factor bHLH13"/>
    <property type="match status" value="1"/>
</dbReference>
<evidence type="ECO:0000313" key="8">
    <source>
        <dbReference type="EnsemblPlants" id="Kaladp0020s0186.1.v1.1"/>
    </source>
</evidence>
<evidence type="ECO:0000256" key="5">
    <source>
        <dbReference type="RuleBase" id="RU369104"/>
    </source>
</evidence>
<feature type="domain" description="BHLH" evidence="7">
    <location>
        <begin position="308"/>
        <end position="357"/>
    </location>
</feature>
<dbReference type="OMA" id="AVVRISC"/>
<dbReference type="PANTHER" id="PTHR11514">
    <property type="entry name" value="MYC"/>
    <property type="match status" value="1"/>
</dbReference>
<protein>
    <recommendedName>
        <fullName evidence="5">Transcription factor</fullName>
        <shortName evidence="5">bHLH transcription factor</shortName>
    </recommendedName>
    <alternativeName>
        <fullName evidence="5">Basic helix-loop-helix protein</fullName>
    </alternativeName>
</protein>
<dbReference type="GO" id="GO:0000976">
    <property type="term" value="F:transcription cis-regulatory region binding"/>
    <property type="evidence" value="ECO:0007669"/>
    <property type="project" value="TreeGrafter"/>
</dbReference>
<evidence type="ECO:0000259" key="7">
    <source>
        <dbReference type="PROSITE" id="PS50888"/>
    </source>
</evidence>
<proteinExistence type="predicted"/>